<name>A0A445DH92_ARAHY</name>
<organism evidence="1 2">
    <name type="scientific">Arachis hypogaea</name>
    <name type="common">Peanut</name>
    <dbReference type="NCBI Taxonomy" id="3818"/>
    <lineage>
        <taxon>Eukaryota</taxon>
        <taxon>Viridiplantae</taxon>
        <taxon>Streptophyta</taxon>
        <taxon>Embryophyta</taxon>
        <taxon>Tracheophyta</taxon>
        <taxon>Spermatophyta</taxon>
        <taxon>Magnoliopsida</taxon>
        <taxon>eudicotyledons</taxon>
        <taxon>Gunneridae</taxon>
        <taxon>Pentapetalae</taxon>
        <taxon>rosids</taxon>
        <taxon>fabids</taxon>
        <taxon>Fabales</taxon>
        <taxon>Fabaceae</taxon>
        <taxon>Papilionoideae</taxon>
        <taxon>50 kb inversion clade</taxon>
        <taxon>dalbergioids sensu lato</taxon>
        <taxon>Dalbergieae</taxon>
        <taxon>Pterocarpus clade</taxon>
        <taxon>Arachis</taxon>
    </lineage>
</organism>
<evidence type="ECO:0000313" key="2">
    <source>
        <dbReference type="Proteomes" id="UP000289738"/>
    </source>
</evidence>
<reference evidence="1 2" key="1">
    <citation type="submission" date="2019-01" db="EMBL/GenBank/DDBJ databases">
        <title>Sequencing of cultivated peanut Arachis hypogaea provides insights into genome evolution and oil improvement.</title>
        <authorList>
            <person name="Chen X."/>
        </authorList>
    </citation>
    <scope>NUCLEOTIDE SEQUENCE [LARGE SCALE GENOMIC DNA]</scope>
    <source>
        <strain evidence="2">cv. Fuhuasheng</strain>
        <tissue evidence="1">Leaves</tissue>
    </source>
</reference>
<dbReference type="Proteomes" id="UP000289738">
    <property type="component" value="Chromosome A04"/>
</dbReference>
<gene>
    <name evidence="1" type="ORF">Ahy_A04g020225</name>
</gene>
<proteinExistence type="predicted"/>
<keyword evidence="2" id="KW-1185">Reference proteome</keyword>
<comment type="caution">
    <text evidence="1">The sequence shown here is derived from an EMBL/GenBank/DDBJ whole genome shotgun (WGS) entry which is preliminary data.</text>
</comment>
<dbReference type="EMBL" id="SDMP01000004">
    <property type="protein sequence ID" value="RYR62551.1"/>
    <property type="molecule type" value="Genomic_DNA"/>
</dbReference>
<protein>
    <submittedName>
        <fullName evidence="1">Uncharacterized protein</fullName>
    </submittedName>
</protein>
<accession>A0A445DH92</accession>
<sequence length="144" mass="16684">MKGFRMNLVHMSTLFSIQSFTHLKRVLEDDSSSGNSLLISSNSDLGSCRIDILYETTRIQETHNVIRLIMSIIKVRFLRVIEAIRCIVLSKLKIWYAMYRQMRTPRPGSKKLYFSVNLNMLLGSSRRRHFGYIDSTSLGQLALH</sequence>
<dbReference type="AlphaFoldDB" id="A0A445DH92"/>
<evidence type="ECO:0000313" key="1">
    <source>
        <dbReference type="EMBL" id="RYR62551.1"/>
    </source>
</evidence>